<dbReference type="Proteomes" id="UP001377168">
    <property type="component" value="Unassembled WGS sequence"/>
</dbReference>
<proteinExistence type="predicted"/>
<evidence type="ECO:0000313" key="2">
    <source>
        <dbReference type="Proteomes" id="UP001377168"/>
    </source>
</evidence>
<protein>
    <submittedName>
        <fullName evidence="1">Helix-turn-helix transcriptional regulator</fullName>
    </submittedName>
</protein>
<evidence type="ECO:0000313" key="1">
    <source>
        <dbReference type="EMBL" id="MEJ8640225.1"/>
    </source>
</evidence>
<keyword evidence="2" id="KW-1185">Reference proteome</keyword>
<organism evidence="1 2">
    <name type="scientific">Streptomyces achmelvichensis</name>
    <dbReference type="NCBI Taxonomy" id="3134111"/>
    <lineage>
        <taxon>Bacteria</taxon>
        <taxon>Bacillati</taxon>
        <taxon>Actinomycetota</taxon>
        <taxon>Actinomycetes</taxon>
        <taxon>Kitasatosporales</taxon>
        <taxon>Streptomycetaceae</taxon>
        <taxon>Streptomyces</taxon>
    </lineage>
</organism>
<gene>
    <name evidence="1" type="ORF">WKI67_43875</name>
</gene>
<comment type="caution">
    <text evidence="1">The sequence shown here is derived from an EMBL/GenBank/DDBJ whole genome shotgun (WGS) entry which is preliminary data.</text>
</comment>
<sequence>MTSAGPELLDPAAGVQWRLRIAAAERGVWTGTQLRRLLAERAGLALSAASVSALFTKQPSQVKLSTLAALCTALDCAPGDLLVLSPAPPAPAPVAALAGLSGGQLLPGRLRTGGSRSLPPL</sequence>
<reference evidence="1" key="1">
    <citation type="submission" date="2024-03" db="EMBL/GenBank/DDBJ databases">
        <title>Novel Streptomyces species of biotechnological and ecological value are a feature of Machair soil.</title>
        <authorList>
            <person name="Prole J.R."/>
            <person name="Goodfellow M."/>
            <person name="Allenby N."/>
            <person name="Ward A.C."/>
        </authorList>
    </citation>
    <scope>NUCLEOTIDE SEQUENCE</scope>
    <source>
        <strain evidence="1">MS2.AVA.5</strain>
    </source>
</reference>
<dbReference type="EMBL" id="JBBKAJ010000039">
    <property type="protein sequence ID" value="MEJ8640225.1"/>
    <property type="molecule type" value="Genomic_DNA"/>
</dbReference>
<name>A0ACC6Q9H7_9ACTN</name>
<accession>A0ACC6Q9H7</accession>